<keyword evidence="2" id="KW-1185">Reference proteome</keyword>
<dbReference type="EMBL" id="AVOT02001819">
    <property type="protein sequence ID" value="MBW0468279.1"/>
    <property type="molecule type" value="Genomic_DNA"/>
</dbReference>
<accession>A0A9Q3GIF6</accession>
<reference evidence="1" key="1">
    <citation type="submission" date="2021-03" db="EMBL/GenBank/DDBJ databases">
        <title>Draft genome sequence of rust myrtle Austropuccinia psidii MF-1, a brazilian biotype.</title>
        <authorList>
            <person name="Quecine M.C."/>
            <person name="Pachon D.M.R."/>
            <person name="Bonatelli M.L."/>
            <person name="Correr F.H."/>
            <person name="Franceschini L.M."/>
            <person name="Leite T.F."/>
            <person name="Margarido G.R.A."/>
            <person name="Almeida C.A."/>
            <person name="Ferrarezi J.A."/>
            <person name="Labate C.A."/>
        </authorList>
    </citation>
    <scope>NUCLEOTIDE SEQUENCE</scope>
    <source>
        <strain evidence="1">MF-1</strain>
    </source>
</reference>
<name>A0A9Q3GIF6_9BASI</name>
<organism evidence="1 2">
    <name type="scientific">Austropuccinia psidii MF-1</name>
    <dbReference type="NCBI Taxonomy" id="1389203"/>
    <lineage>
        <taxon>Eukaryota</taxon>
        <taxon>Fungi</taxon>
        <taxon>Dikarya</taxon>
        <taxon>Basidiomycota</taxon>
        <taxon>Pucciniomycotina</taxon>
        <taxon>Pucciniomycetes</taxon>
        <taxon>Pucciniales</taxon>
        <taxon>Sphaerophragmiaceae</taxon>
        <taxon>Austropuccinia</taxon>
    </lineage>
</organism>
<protein>
    <submittedName>
        <fullName evidence="1">Uncharacterized protein</fullName>
    </submittedName>
</protein>
<sequence>MEPSPQSDSHYVFLILKRFLQLQQTRVSLSKEFGAALESCLSRTPGRIDVAQQQQANGHLQTEEISDLQKAGNPSQHSCKSEFKDIESNPDDYIEQVIKLTTSGLLEVKEEVKLLLEMLKTNLNRSDLFDLINRIEELETNKTSECLQRDLIRRRSRLEQRDYTERLQIVQEKTRIKLFYVAVTFSEYRFFSDSILQAIA</sequence>
<dbReference type="AlphaFoldDB" id="A0A9Q3GIF6"/>
<comment type="caution">
    <text evidence="1">The sequence shown here is derived from an EMBL/GenBank/DDBJ whole genome shotgun (WGS) entry which is preliminary data.</text>
</comment>
<proteinExistence type="predicted"/>
<dbReference type="Proteomes" id="UP000765509">
    <property type="component" value="Unassembled WGS sequence"/>
</dbReference>
<gene>
    <name evidence="1" type="ORF">O181_007994</name>
</gene>
<evidence type="ECO:0000313" key="1">
    <source>
        <dbReference type="EMBL" id="MBW0468279.1"/>
    </source>
</evidence>
<evidence type="ECO:0000313" key="2">
    <source>
        <dbReference type="Proteomes" id="UP000765509"/>
    </source>
</evidence>
<dbReference type="OrthoDB" id="2504279at2759"/>